<evidence type="ECO:0000313" key="2">
    <source>
        <dbReference type="Proteomes" id="UP000078546"/>
    </source>
</evidence>
<dbReference type="Proteomes" id="UP000078546">
    <property type="component" value="Unassembled WGS sequence"/>
</dbReference>
<protein>
    <submittedName>
        <fullName evidence="1">PIR Superfamily Protein</fullName>
    </submittedName>
</protein>
<gene>
    <name evidence="1" type="ORF">POVCU1_065890</name>
</gene>
<dbReference type="VEuPathDB" id="PlasmoDB:PocGH01_00087600"/>
<dbReference type="InterPro" id="IPR008780">
    <property type="entry name" value="Plasmodium_Vir"/>
</dbReference>
<organism evidence="1 2">
    <name type="scientific">Plasmodium ovale curtisi</name>
    <dbReference type="NCBI Taxonomy" id="864141"/>
    <lineage>
        <taxon>Eukaryota</taxon>
        <taxon>Sar</taxon>
        <taxon>Alveolata</taxon>
        <taxon>Apicomplexa</taxon>
        <taxon>Aconoidasida</taxon>
        <taxon>Haemosporida</taxon>
        <taxon>Plasmodiidae</taxon>
        <taxon>Plasmodium</taxon>
        <taxon>Plasmodium (Plasmodium)</taxon>
    </lineage>
</organism>
<accession>A0A1A8XBR2</accession>
<name>A0A1A8XBR2_PLAOA</name>
<sequence>MSVQADSTNFLSLLKKSTKELNSEKFYETMNLESSDLSKYTQKCQKIDVLNNDEQMIKICKLYLRYLENCEELNKEGFGYDVSILFNYWLYDKLTNIYGAKNDSKISLRFANLQYIWDYKNSHRINESYYQKCKPNLNMVHHSDWDKRKKLYDYYVDYSILYDTAKHFNDKCETYYKKIEEKKSLYEYFQIECDPDKNNCPEFYNICKNYSPEKVLPELPCHGKIQKEKAHAIAAESDNPVQQLLRSGEDTMVSADGSGVPGHSNGSQTEVTAETSQTVTKVGQSVLGVAPVLLTATALYRYTPVGSWVRKLGGYKQNSISNMDGEMDEFLSNSLEPGNMFLGNAENYISYQPM</sequence>
<reference evidence="2" key="1">
    <citation type="submission" date="2016-05" db="EMBL/GenBank/DDBJ databases">
        <authorList>
            <person name="Naeem Raeece"/>
        </authorList>
    </citation>
    <scope>NUCLEOTIDE SEQUENCE [LARGE SCALE GENOMIC DNA]</scope>
</reference>
<dbReference type="Pfam" id="PF05795">
    <property type="entry name" value="Plasmodium_Vir"/>
    <property type="match status" value="1"/>
</dbReference>
<evidence type="ECO:0000313" key="1">
    <source>
        <dbReference type="EMBL" id="SBT01300.1"/>
    </source>
</evidence>
<proteinExistence type="predicted"/>
<dbReference type="EMBL" id="FLQV01002412">
    <property type="protein sequence ID" value="SBT01300.1"/>
    <property type="molecule type" value="Genomic_DNA"/>
</dbReference>
<dbReference type="AlphaFoldDB" id="A0A1A8XBR2"/>